<evidence type="ECO:0000256" key="3">
    <source>
        <dbReference type="ARBA" id="ARBA00022729"/>
    </source>
</evidence>
<proteinExistence type="inferred from homology"/>
<evidence type="ECO:0000256" key="4">
    <source>
        <dbReference type="SAM" id="MobiDB-lite"/>
    </source>
</evidence>
<organism evidence="6 7">
    <name type="scientific">Labrys wisconsinensis</name>
    <dbReference type="NCBI Taxonomy" id="425677"/>
    <lineage>
        <taxon>Bacteria</taxon>
        <taxon>Pseudomonadati</taxon>
        <taxon>Pseudomonadota</taxon>
        <taxon>Alphaproteobacteria</taxon>
        <taxon>Hyphomicrobiales</taxon>
        <taxon>Xanthobacteraceae</taxon>
        <taxon>Labrys</taxon>
    </lineage>
</organism>
<accession>A0ABU0JJ38</accession>
<evidence type="ECO:0000256" key="2">
    <source>
        <dbReference type="ARBA" id="ARBA00007639"/>
    </source>
</evidence>
<keyword evidence="7" id="KW-1185">Reference proteome</keyword>
<dbReference type="Gene3D" id="3.40.50.2300">
    <property type="match status" value="2"/>
</dbReference>
<comment type="similarity">
    <text evidence="2">Belongs to the bacterial solute-binding protein 2 family.</text>
</comment>
<dbReference type="SUPFAM" id="SSF53822">
    <property type="entry name" value="Periplasmic binding protein-like I"/>
    <property type="match status" value="1"/>
</dbReference>
<name>A0ABU0JJ38_9HYPH</name>
<evidence type="ECO:0000256" key="1">
    <source>
        <dbReference type="ARBA" id="ARBA00004196"/>
    </source>
</evidence>
<evidence type="ECO:0000259" key="5">
    <source>
        <dbReference type="Pfam" id="PF13407"/>
    </source>
</evidence>
<reference evidence="6 7" key="1">
    <citation type="submission" date="2023-07" db="EMBL/GenBank/DDBJ databases">
        <title>Genomic Encyclopedia of Type Strains, Phase IV (KMG-IV): sequencing the most valuable type-strain genomes for metagenomic binning, comparative biology and taxonomic classification.</title>
        <authorList>
            <person name="Goeker M."/>
        </authorList>
    </citation>
    <scope>NUCLEOTIDE SEQUENCE [LARGE SCALE GENOMIC DNA]</scope>
    <source>
        <strain evidence="6 7">DSM 19619</strain>
    </source>
</reference>
<comment type="caution">
    <text evidence="6">The sequence shown here is derived from an EMBL/GenBank/DDBJ whole genome shotgun (WGS) entry which is preliminary data.</text>
</comment>
<dbReference type="EMBL" id="JAUSVX010000015">
    <property type="protein sequence ID" value="MDQ0473147.1"/>
    <property type="molecule type" value="Genomic_DNA"/>
</dbReference>
<keyword evidence="3" id="KW-0732">Signal</keyword>
<gene>
    <name evidence="6" type="ORF">QO011_006181</name>
</gene>
<evidence type="ECO:0000313" key="6">
    <source>
        <dbReference type="EMBL" id="MDQ0473147.1"/>
    </source>
</evidence>
<dbReference type="PANTHER" id="PTHR46847">
    <property type="entry name" value="D-ALLOSE-BINDING PERIPLASMIC PROTEIN-RELATED"/>
    <property type="match status" value="1"/>
</dbReference>
<sequence>MSERASGVSGAPEADRPAAILGLGPHGERPASPDRLRLGEAEAATARAAGFTVAVVLHTRQSDWARQHLAGIVATLGRFAVTVLEVVDCAFDAGAQVRALERLVRRRPDAIISLPVSNSGVAEAHRQVSAAGIHLILIDNSPSALRAGTDYACLVSADNFGLGQIGARLLAPCVPHEGMVGVVSYNLDFFVAAQREIAFRKWMADQRPDIRLHTVKFREMEQVGPMVGCCLDDHPGLAGLFVIWDTPAIAVLAELRARGRSLPVTTIDLGTEIAVALAQGDLVRGVGAQQPYDQGVTVATATVATLLGLEVPAWIALPALEVTRERVVSVYQSVWHAPAPETLIRAALG</sequence>
<comment type="subcellular location">
    <subcellularLocation>
        <location evidence="1">Cell envelope</location>
    </subcellularLocation>
</comment>
<dbReference type="Proteomes" id="UP001242480">
    <property type="component" value="Unassembled WGS sequence"/>
</dbReference>
<evidence type="ECO:0000313" key="7">
    <source>
        <dbReference type="Proteomes" id="UP001242480"/>
    </source>
</evidence>
<dbReference type="RefSeq" id="WP_307281016.1">
    <property type="nucleotide sequence ID" value="NZ_JAUSVX010000015.1"/>
</dbReference>
<dbReference type="Pfam" id="PF13407">
    <property type="entry name" value="Peripla_BP_4"/>
    <property type="match status" value="1"/>
</dbReference>
<dbReference type="InterPro" id="IPR028082">
    <property type="entry name" value="Peripla_BP_I"/>
</dbReference>
<feature type="region of interest" description="Disordered" evidence="4">
    <location>
        <begin position="1"/>
        <end position="34"/>
    </location>
</feature>
<dbReference type="InterPro" id="IPR025997">
    <property type="entry name" value="SBP_2_dom"/>
</dbReference>
<feature type="domain" description="Periplasmic binding protein" evidence="5">
    <location>
        <begin position="53"/>
        <end position="308"/>
    </location>
</feature>
<protein>
    <submittedName>
        <fullName evidence="6">Ribose transport system substrate-binding protein</fullName>
    </submittedName>
</protein>
<dbReference type="PANTHER" id="PTHR46847:SF1">
    <property type="entry name" value="D-ALLOSE-BINDING PERIPLASMIC PROTEIN-RELATED"/>
    <property type="match status" value="1"/>
</dbReference>